<feature type="compositionally biased region" description="Polar residues" evidence="2">
    <location>
        <begin position="173"/>
        <end position="190"/>
    </location>
</feature>
<evidence type="ECO:0000313" key="4">
    <source>
        <dbReference type="Proteomes" id="UP001359559"/>
    </source>
</evidence>
<gene>
    <name evidence="3" type="ORF">RJT34_32517</name>
</gene>
<accession>A0AAN9EXM2</accession>
<dbReference type="Proteomes" id="UP001359559">
    <property type="component" value="Unassembled WGS sequence"/>
</dbReference>
<reference evidence="3 4" key="1">
    <citation type="submission" date="2024-01" db="EMBL/GenBank/DDBJ databases">
        <title>The genomes of 5 underutilized Papilionoideae crops provide insights into root nodulation and disease resistance.</title>
        <authorList>
            <person name="Yuan L."/>
        </authorList>
    </citation>
    <scope>NUCLEOTIDE SEQUENCE [LARGE SCALE GENOMIC DNA]</scope>
    <source>
        <strain evidence="3">LY-2023</strain>
        <tissue evidence="3">Leaf</tissue>
    </source>
</reference>
<keyword evidence="4" id="KW-1185">Reference proteome</keyword>
<dbReference type="PANTHER" id="PTHR35300:SF4">
    <property type="entry name" value="HISTONE ACETYLTRANSFERASE"/>
    <property type="match status" value="1"/>
</dbReference>
<feature type="region of interest" description="Disordered" evidence="2">
    <location>
        <begin position="120"/>
        <end position="190"/>
    </location>
</feature>
<comment type="caution">
    <text evidence="3">The sequence shown here is derived from an EMBL/GenBank/DDBJ whole genome shotgun (WGS) entry which is preliminary data.</text>
</comment>
<dbReference type="GO" id="GO:0003712">
    <property type="term" value="F:transcription coregulator activity"/>
    <property type="evidence" value="ECO:0007669"/>
    <property type="project" value="InterPro"/>
</dbReference>
<dbReference type="PANTHER" id="PTHR35300">
    <property type="entry name" value="COACTIVATOR CBP, KIX DOMAIN-CONTAINING PROTEIN-RELATED"/>
    <property type="match status" value="1"/>
</dbReference>
<dbReference type="Gene3D" id="1.10.246.20">
    <property type="entry name" value="Coactivator CBP, KIX domain"/>
    <property type="match status" value="1"/>
</dbReference>
<proteinExistence type="predicted"/>
<feature type="compositionally biased region" description="Pro residues" evidence="2">
    <location>
        <begin position="139"/>
        <end position="148"/>
    </location>
</feature>
<dbReference type="GO" id="GO:0006355">
    <property type="term" value="P:regulation of DNA-templated transcription"/>
    <property type="evidence" value="ECO:0007669"/>
    <property type="project" value="InterPro"/>
</dbReference>
<dbReference type="EMBL" id="JAYKXN010000008">
    <property type="protein sequence ID" value="KAK7264904.1"/>
    <property type="molecule type" value="Genomic_DNA"/>
</dbReference>
<evidence type="ECO:0000313" key="3">
    <source>
        <dbReference type="EMBL" id="KAK7264904.1"/>
    </source>
</evidence>
<evidence type="ECO:0000256" key="2">
    <source>
        <dbReference type="SAM" id="MobiDB-lite"/>
    </source>
</evidence>
<feature type="compositionally biased region" description="Low complexity" evidence="2">
    <location>
        <begin position="149"/>
        <end position="172"/>
    </location>
</feature>
<dbReference type="InterPro" id="IPR036529">
    <property type="entry name" value="KIX_dom_sf"/>
</dbReference>
<name>A0AAN9EXM2_CLITE</name>
<evidence type="ECO:0000256" key="1">
    <source>
        <dbReference type="ARBA" id="ARBA00023242"/>
    </source>
</evidence>
<organism evidence="3 4">
    <name type="scientific">Clitoria ternatea</name>
    <name type="common">Butterfly pea</name>
    <dbReference type="NCBI Taxonomy" id="43366"/>
    <lineage>
        <taxon>Eukaryota</taxon>
        <taxon>Viridiplantae</taxon>
        <taxon>Streptophyta</taxon>
        <taxon>Embryophyta</taxon>
        <taxon>Tracheophyta</taxon>
        <taxon>Spermatophyta</taxon>
        <taxon>Magnoliopsida</taxon>
        <taxon>eudicotyledons</taxon>
        <taxon>Gunneridae</taxon>
        <taxon>Pentapetalae</taxon>
        <taxon>rosids</taxon>
        <taxon>fabids</taxon>
        <taxon>Fabales</taxon>
        <taxon>Fabaceae</taxon>
        <taxon>Papilionoideae</taxon>
        <taxon>50 kb inversion clade</taxon>
        <taxon>NPAAA clade</taxon>
        <taxon>indigoferoid/millettioid clade</taxon>
        <taxon>Phaseoleae</taxon>
        <taxon>Clitoria</taxon>
    </lineage>
</organism>
<dbReference type="AlphaFoldDB" id="A0AAN9EXM2"/>
<sequence>MPRPGPRPYECVRRAWHSERHQPVRGSIIQQIFRVVNDAHSPATKKNKEWQEKLPVVVLKAEEIMYSKANSEAEYLNPDTLWDRLNDAVNTIIRRDETTETGDLLPPCVEAALNLGCKPVRTSRSDRHNNPKTYLPPRIQQPPPPVPSKPVVGSPLNYPRVTTSTVSPVPVSDANQHTQQNSKLAGSSNYPFSESFPSNHHQPLSMEGRLSLNLGSAYPLYYGYEAREPQPRTTIRDNTCSDTIFVGRPVIPVTEPSGIGRFENFSYGRYHHVANRIAKETGIGTQAQPPDRECDLSLRLGRCVHPCSSSKSSSAYEIDDVGLRVSQESKGSKFSHLSLQRTKEFSFYPRETGFGSIDSTSTKCNIEGEDQNLEATLRKRKVPLGNEEDGQFCRDLGVPSNPFTGRPEAGIELLVALLQTFAEQRSLPSGFQQYLFMLIILSLATHHRAALRRTVRHCTGALLFAHTGSMGSALDQLRSVLGGVDTNSTQKNRVTPLLKRGGVDTNSTQKSRVTPLLKRAKRVSLSYDDVPPLKKKDMRPRTLEFLEVKLLVSKSPSLFPLTWRVGRTTCIFLSG</sequence>
<keyword evidence="1" id="KW-0539">Nucleus</keyword>
<protein>
    <submittedName>
        <fullName evidence="3">Uncharacterized protein</fullName>
    </submittedName>
</protein>